<evidence type="ECO:0000256" key="2">
    <source>
        <dbReference type="ARBA" id="ARBA00012438"/>
    </source>
</evidence>
<evidence type="ECO:0000313" key="8">
    <source>
        <dbReference type="EMBL" id="MET3752502.1"/>
    </source>
</evidence>
<dbReference type="InterPro" id="IPR036890">
    <property type="entry name" value="HATPase_C_sf"/>
</dbReference>
<feature type="domain" description="Histidine kinase" evidence="7">
    <location>
        <begin position="236"/>
        <end position="455"/>
    </location>
</feature>
<dbReference type="SUPFAM" id="SSF47384">
    <property type="entry name" value="Homodimeric domain of signal transducing histidine kinase"/>
    <property type="match status" value="1"/>
</dbReference>
<proteinExistence type="predicted"/>
<organism evidence="8 9">
    <name type="scientific">Blautia caecimuris</name>
    <dbReference type="NCBI Taxonomy" id="1796615"/>
    <lineage>
        <taxon>Bacteria</taxon>
        <taxon>Bacillati</taxon>
        <taxon>Bacillota</taxon>
        <taxon>Clostridia</taxon>
        <taxon>Lachnospirales</taxon>
        <taxon>Lachnospiraceae</taxon>
        <taxon>Blautia</taxon>
    </lineage>
</organism>
<keyword evidence="6" id="KW-1133">Transmembrane helix</keyword>
<dbReference type="Pfam" id="PF00512">
    <property type="entry name" value="HisKA"/>
    <property type="match status" value="1"/>
</dbReference>
<dbReference type="Gene3D" id="1.10.287.130">
    <property type="match status" value="1"/>
</dbReference>
<dbReference type="PANTHER" id="PTHR43547">
    <property type="entry name" value="TWO-COMPONENT HISTIDINE KINASE"/>
    <property type="match status" value="1"/>
</dbReference>
<dbReference type="EMBL" id="JBEPMJ010000058">
    <property type="protein sequence ID" value="MET3752502.1"/>
    <property type="molecule type" value="Genomic_DNA"/>
</dbReference>
<feature type="transmembrane region" description="Helical" evidence="6">
    <location>
        <begin position="151"/>
        <end position="175"/>
    </location>
</feature>
<accession>A0ABV2MB00</accession>
<dbReference type="SUPFAM" id="SSF55874">
    <property type="entry name" value="ATPase domain of HSP90 chaperone/DNA topoisomerase II/histidine kinase"/>
    <property type="match status" value="1"/>
</dbReference>
<evidence type="ECO:0000256" key="6">
    <source>
        <dbReference type="SAM" id="Phobius"/>
    </source>
</evidence>
<dbReference type="Gene3D" id="3.30.565.10">
    <property type="entry name" value="Histidine kinase-like ATPase, C-terminal domain"/>
    <property type="match status" value="1"/>
</dbReference>
<dbReference type="SMART" id="SM00388">
    <property type="entry name" value="HisKA"/>
    <property type="match status" value="1"/>
</dbReference>
<evidence type="ECO:0000256" key="1">
    <source>
        <dbReference type="ARBA" id="ARBA00000085"/>
    </source>
</evidence>
<comment type="caution">
    <text evidence="8">The sequence shown here is derived from an EMBL/GenBank/DDBJ whole genome shotgun (WGS) entry which is preliminary data.</text>
</comment>
<dbReference type="Pfam" id="PF02518">
    <property type="entry name" value="HATPase_c"/>
    <property type="match status" value="1"/>
</dbReference>
<keyword evidence="6" id="KW-0812">Transmembrane</keyword>
<dbReference type="Proteomes" id="UP001549106">
    <property type="component" value="Unassembled WGS sequence"/>
</dbReference>
<gene>
    <name evidence="8" type="ORF">ABID24_003776</name>
</gene>
<dbReference type="InterPro" id="IPR005467">
    <property type="entry name" value="His_kinase_dom"/>
</dbReference>
<dbReference type="RefSeq" id="WP_257465760.1">
    <property type="nucleotide sequence ID" value="NZ_JANJZT010000057.1"/>
</dbReference>
<dbReference type="InterPro" id="IPR003594">
    <property type="entry name" value="HATPase_dom"/>
</dbReference>
<comment type="catalytic activity">
    <reaction evidence="1">
        <text>ATP + protein L-histidine = ADP + protein N-phospho-L-histidine.</text>
        <dbReference type="EC" id="2.7.13.3"/>
    </reaction>
</comment>
<dbReference type="InterPro" id="IPR003661">
    <property type="entry name" value="HisK_dim/P_dom"/>
</dbReference>
<dbReference type="CDD" id="cd00082">
    <property type="entry name" value="HisKA"/>
    <property type="match status" value="1"/>
</dbReference>
<dbReference type="PANTHER" id="PTHR43547:SF2">
    <property type="entry name" value="HYBRID SIGNAL TRANSDUCTION HISTIDINE KINASE C"/>
    <property type="match status" value="1"/>
</dbReference>
<dbReference type="EC" id="2.7.13.3" evidence="2"/>
<evidence type="ECO:0000313" key="9">
    <source>
        <dbReference type="Proteomes" id="UP001549106"/>
    </source>
</evidence>
<keyword evidence="4 8" id="KW-0418">Kinase</keyword>
<keyword evidence="6" id="KW-0472">Membrane</keyword>
<dbReference type="SMART" id="SM00387">
    <property type="entry name" value="HATPase_c"/>
    <property type="match status" value="1"/>
</dbReference>
<feature type="transmembrane region" description="Helical" evidence="6">
    <location>
        <begin position="12"/>
        <end position="39"/>
    </location>
</feature>
<protein>
    <recommendedName>
        <fullName evidence="2">histidine kinase</fullName>
        <ecNumber evidence="2">2.7.13.3</ecNumber>
    </recommendedName>
</protein>
<keyword evidence="5" id="KW-0902">Two-component regulatory system</keyword>
<evidence type="ECO:0000256" key="5">
    <source>
        <dbReference type="ARBA" id="ARBA00023012"/>
    </source>
</evidence>
<reference evidence="8 9" key="1">
    <citation type="submission" date="2024-06" db="EMBL/GenBank/DDBJ databases">
        <title>Genomic Encyclopedia of Type Strains, Phase IV (KMG-IV): sequencing the most valuable type-strain genomes for metagenomic binning, comparative biology and taxonomic classification.</title>
        <authorList>
            <person name="Goeker M."/>
        </authorList>
    </citation>
    <scope>NUCLEOTIDE SEQUENCE [LARGE SCALE GENOMIC DNA]</scope>
    <source>
        <strain evidence="8 9">DSM 29492</strain>
    </source>
</reference>
<evidence type="ECO:0000256" key="3">
    <source>
        <dbReference type="ARBA" id="ARBA00022553"/>
    </source>
</evidence>
<name>A0ABV2MB00_9FIRM</name>
<keyword evidence="9" id="KW-1185">Reference proteome</keyword>
<evidence type="ECO:0000259" key="7">
    <source>
        <dbReference type="PROSITE" id="PS50109"/>
    </source>
</evidence>
<keyword evidence="4 8" id="KW-0808">Transferase</keyword>
<keyword evidence="3" id="KW-0597">Phosphoprotein</keyword>
<dbReference type="GO" id="GO:0016301">
    <property type="term" value="F:kinase activity"/>
    <property type="evidence" value="ECO:0007669"/>
    <property type="project" value="UniProtKB-KW"/>
</dbReference>
<sequence length="457" mass="51660">MKPIDRFFRHYILSVIGILLLFFVINIVLIGILFLTSYLNGVKDSVFPMERFSNLIEQKNGAFAVDPEANDILAQTDAWAMLIDDEGAVIWESGLPEGLPLKYSASEIAMFSRWYLKDYPVKIWNHPNGLLVVGFQPGTISQYYISFKTRYFWPALFICLAALVINIGVMIFLFLRNTRKIETAMRPILAGIQKLSQGETFHLEEKGKLAEINTGLNHASDYLAKKDNTRAEWIRGISHDIRTPLSMILGYSSEIEDNPDLPAATRRQAEIIRKQSEKLRTLVADLNLTTKLEYSMQPFRIKPLDPLELIRQVISEFLNNGLPEGYELELSGTDTDIKTFLYGDNFLLNRMLHNLIQNSITHNPGGCQITVSVKMDNRICTFCVADSGCGIKESYLALLNNDTSIPSSQTETAEAEHGLGLKIVRQIVKVHYGEIQFSNITPHGLKTEIHLPDKFKG</sequence>
<dbReference type="InterPro" id="IPR036097">
    <property type="entry name" value="HisK_dim/P_sf"/>
</dbReference>
<dbReference type="PROSITE" id="PS50109">
    <property type="entry name" value="HIS_KIN"/>
    <property type="match status" value="1"/>
</dbReference>
<evidence type="ECO:0000256" key="4">
    <source>
        <dbReference type="ARBA" id="ARBA00022777"/>
    </source>
</evidence>